<feature type="chain" id="PRO_5007832546" description="Lcl C-terminal domain-containing protein" evidence="1">
    <location>
        <begin position="19"/>
        <end position="182"/>
    </location>
</feature>
<dbReference type="InterPro" id="IPR011460">
    <property type="entry name" value="Lcl_C"/>
</dbReference>
<name>A0A162CDF0_9GAMM</name>
<protein>
    <recommendedName>
        <fullName evidence="2">Lcl C-terminal domain-containing protein</fullName>
    </recommendedName>
</protein>
<sequence length="182" mass="20844">MRLLCTLGLNFIVLNAYAFSPCDGGDKRFVSIDMYQYYDRGTDLVWHGCPHNMSTGIDQCFLYDSSGEQLKMSYSEAAKVAQFHASEREQWRLPNIKEFVSLWDIKCGYGKVPTPDFFRLSSYAWTSTPNYHSGTTPMWIYDLSRGHALKKAQISNVDGVISEVDQALVFLVREPIDDSERR</sequence>
<dbReference type="AlphaFoldDB" id="A0A162CDF0"/>
<dbReference type="RefSeq" id="WP_063366826.1">
    <property type="nucleotide sequence ID" value="NZ_AUYC01000014.1"/>
</dbReference>
<organism evidence="3 4">
    <name type="scientific">Pseudoalteromonas luteoviolacea CPMOR-1</name>
    <dbReference type="NCBI Taxonomy" id="1365248"/>
    <lineage>
        <taxon>Bacteria</taxon>
        <taxon>Pseudomonadati</taxon>
        <taxon>Pseudomonadota</taxon>
        <taxon>Gammaproteobacteria</taxon>
        <taxon>Alteromonadales</taxon>
        <taxon>Pseudoalteromonadaceae</taxon>
        <taxon>Pseudoalteromonas</taxon>
    </lineage>
</organism>
<evidence type="ECO:0000313" key="3">
    <source>
        <dbReference type="EMBL" id="KZN66061.1"/>
    </source>
</evidence>
<feature type="signal peptide" evidence="1">
    <location>
        <begin position="1"/>
        <end position="18"/>
    </location>
</feature>
<accession>A0A162CDF0</accession>
<dbReference type="EMBL" id="AUYC01000014">
    <property type="protein sequence ID" value="KZN66061.1"/>
    <property type="molecule type" value="Genomic_DNA"/>
</dbReference>
<evidence type="ECO:0000259" key="2">
    <source>
        <dbReference type="Pfam" id="PF07603"/>
    </source>
</evidence>
<dbReference type="PATRIC" id="fig|1365248.3.peg.860"/>
<proteinExistence type="predicted"/>
<feature type="domain" description="Lcl C-terminal" evidence="2">
    <location>
        <begin position="38"/>
        <end position="152"/>
    </location>
</feature>
<reference evidence="3 4" key="1">
    <citation type="submission" date="2013-07" db="EMBL/GenBank/DDBJ databases">
        <title>Comparative Genomic and Metabolomic Analysis of Twelve Strains of Pseudoalteromonas luteoviolacea.</title>
        <authorList>
            <person name="Vynne N.G."/>
            <person name="Mansson M."/>
            <person name="Gram L."/>
        </authorList>
    </citation>
    <scope>NUCLEOTIDE SEQUENCE [LARGE SCALE GENOMIC DNA]</scope>
    <source>
        <strain evidence="3 4">CPMOR-1</strain>
    </source>
</reference>
<comment type="caution">
    <text evidence="3">The sequence shown here is derived from an EMBL/GenBank/DDBJ whole genome shotgun (WGS) entry which is preliminary data.</text>
</comment>
<keyword evidence="1" id="KW-0732">Signal</keyword>
<gene>
    <name evidence="3" type="ORF">N473_10860</name>
</gene>
<dbReference type="Pfam" id="PF07603">
    <property type="entry name" value="Lcl_C"/>
    <property type="match status" value="1"/>
</dbReference>
<evidence type="ECO:0000256" key="1">
    <source>
        <dbReference type="SAM" id="SignalP"/>
    </source>
</evidence>
<evidence type="ECO:0000313" key="4">
    <source>
        <dbReference type="Proteomes" id="UP000076486"/>
    </source>
</evidence>
<dbReference type="Proteomes" id="UP000076486">
    <property type="component" value="Unassembled WGS sequence"/>
</dbReference>